<evidence type="ECO:0000313" key="3">
    <source>
        <dbReference type="Proteomes" id="UP001186944"/>
    </source>
</evidence>
<dbReference type="AlphaFoldDB" id="A0AA88YP65"/>
<feature type="region of interest" description="Disordered" evidence="1">
    <location>
        <begin position="81"/>
        <end position="118"/>
    </location>
</feature>
<keyword evidence="3" id="KW-1185">Reference proteome</keyword>
<feature type="compositionally biased region" description="Polar residues" evidence="1">
    <location>
        <begin position="103"/>
        <end position="118"/>
    </location>
</feature>
<name>A0AA88YP65_PINIB</name>
<gene>
    <name evidence="2" type="ORF">FSP39_013496</name>
</gene>
<dbReference type="Proteomes" id="UP001186944">
    <property type="component" value="Unassembled WGS sequence"/>
</dbReference>
<dbReference type="EMBL" id="VSWD01000005">
    <property type="protein sequence ID" value="KAK3102729.1"/>
    <property type="molecule type" value="Genomic_DNA"/>
</dbReference>
<accession>A0AA88YP65</accession>
<feature type="compositionally biased region" description="Low complexity" evidence="1">
    <location>
        <begin position="83"/>
        <end position="97"/>
    </location>
</feature>
<sequence length="530" mass="58938">MNTDVNTTSNVDNFEVIDLTQNRVNIGDNLSTQLRLNNSSSSSNAILQIQPESIIEAVSDIGSSIDAPQLMTSSNNDVIQDVSNSGSISNSPSNTESLANAGIDSNPSIEQGSNSKVENTDTVVGALENQAQVTSTSSPAVTTNAVVATTTEFFITTTEMTTTTELTTPGGAQVATDTSGVPCNVSACMTRFRVNPVNPRQYKEATYDGSFNDFWLTCPGNLEWNNETCLCDWPKVRIDPDCKCCKQGLMKHDSNIRLYKQFMNGRWEEKSCTGSSSAMMWDDENCQCKWDKAAQKAKVLDTWKPVPVPQYKCIELLDMPLDKDFKNKAKINHFRPTNQVQPIKAKLFRFKSFKGSKNGGSMAIRNSPLFVPAFRSNGLTSNVYLRFRFKPNRKQRNSYKRMTLFTNGCAGEDTSLELNFITANETLEVILGTKRKTIHVLKKINKDATGWYSVEMYLYDKHLVVNVNNKEIYKSNGLRGAVLSTNCGLTIAGSRDNPRVSWDGFLDEIYMVKQCAYPKLHPDKLMKTTG</sequence>
<reference evidence="2" key="1">
    <citation type="submission" date="2019-08" db="EMBL/GenBank/DDBJ databases">
        <title>The improved chromosome-level genome for the pearl oyster Pinctada fucata martensii using PacBio sequencing and Hi-C.</title>
        <authorList>
            <person name="Zheng Z."/>
        </authorList>
    </citation>
    <scope>NUCLEOTIDE SEQUENCE</scope>
    <source>
        <strain evidence="2">ZZ-2019</strain>
        <tissue evidence="2">Adductor muscle</tissue>
    </source>
</reference>
<evidence type="ECO:0008006" key="4">
    <source>
        <dbReference type="Google" id="ProtNLM"/>
    </source>
</evidence>
<organism evidence="2 3">
    <name type="scientific">Pinctada imbricata</name>
    <name type="common">Atlantic pearl-oyster</name>
    <name type="synonym">Pinctada martensii</name>
    <dbReference type="NCBI Taxonomy" id="66713"/>
    <lineage>
        <taxon>Eukaryota</taxon>
        <taxon>Metazoa</taxon>
        <taxon>Spiralia</taxon>
        <taxon>Lophotrochozoa</taxon>
        <taxon>Mollusca</taxon>
        <taxon>Bivalvia</taxon>
        <taxon>Autobranchia</taxon>
        <taxon>Pteriomorphia</taxon>
        <taxon>Pterioida</taxon>
        <taxon>Pterioidea</taxon>
        <taxon>Pteriidae</taxon>
        <taxon>Pinctada</taxon>
    </lineage>
</organism>
<proteinExistence type="predicted"/>
<comment type="caution">
    <text evidence="2">The sequence shown here is derived from an EMBL/GenBank/DDBJ whole genome shotgun (WGS) entry which is preliminary data.</text>
</comment>
<evidence type="ECO:0000313" key="2">
    <source>
        <dbReference type="EMBL" id="KAK3102729.1"/>
    </source>
</evidence>
<evidence type="ECO:0000256" key="1">
    <source>
        <dbReference type="SAM" id="MobiDB-lite"/>
    </source>
</evidence>
<protein>
    <recommendedName>
        <fullName evidence="4">Laminin G domain-containing protein</fullName>
    </recommendedName>
</protein>